<evidence type="ECO:0000313" key="3">
    <source>
        <dbReference type="Proteomes" id="UP001590951"/>
    </source>
</evidence>
<keyword evidence="3" id="KW-1185">Reference proteome</keyword>
<organism evidence="2 3">
    <name type="scientific">Lepraria finkii</name>
    <dbReference type="NCBI Taxonomy" id="1340010"/>
    <lineage>
        <taxon>Eukaryota</taxon>
        <taxon>Fungi</taxon>
        <taxon>Dikarya</taxon>
        <taxon>Ascomycota</taxon>
        <taxon>Pezizomycotina</taxon>
        <taxon>Lecanoromycetes</taxon>
        <taxon>OSLEUM clade</taxon>
        <taxon>Lecanoromycetidae</taxon>
        <taxon>Lecanorales</taxon>
        <taxon>Lecanorineae</taxon>
        <taxon>Stereocaulaceae</taxon>
        <taxon>Lepraria</taxon>
    </lineage>
</organism>
<protein>
    <submittedName>
        <fullName evidence="2">Uncharacterized protein</fullName>
    </submittedName>
</protein>
<dbReference type="EMBL" id="JBHFEH010000117">
    <property type="protein sequence ID" value="KAL2046524.1"/>
    <property type="molecule type" value="Genomic_DNA"/>
</dbReference>
<evidence type="ECO:0000313" key="2">
    <source>
        <dbReference type="EMBL" id="KAL2046524.1"/>
    </source>
</evidence>
<accession>A0ABR4ALX5</accession>
<reference evidence="2 3" key="1">
    <citation type="submission" date="2024-09" db="EMBL/GenBank/DDBJ databases">
        <title>Rethinking Asexuality: The Enigmatic Case of Functional Sexual Genes in Lepraria (Stereocaulaceae).</title>
        <authorList>
            <person name="Doellman M."/>
            <person name="Sun Y."/>
            <person name="Barcenas-Pena A."/>
            <person name="Lumbsch H.T."/>
            <person name="Grewe F."/>
        </authorList>
    </citation>
    <scope>NUCLEOTIDE SEQUENCE [LARGE SCALE GENOMIC DNA]</scope>
    <source>
        <strain evidence="2 3">Grewe 0041</strain>
    </source>
</reference>
<gene>
    <name evidence="2" type="ORF">ABVK25_011805</name>
</gene>
<name>A0ABR4ALX5_9LECA</name>
<dbReference type="Proteomes" id="UP001590951">
    <property type="component" value="Unassembled WGS sequence"/>
</dbReference>
<feature type="region of interest" description="Disordered" evidence="1">
    <location>
        <begin position="130"/>
        <end position="156"/>
    </location>
</feature>
<comment type="caution">
    <text evidence="2">The sequence shown here is derived from an EMBL/GenBank/DDBJ whole genome shotgun (WGS) entry which is preliminary data.</text>
</comment>
<sequence length="156" mass="17477">MARAYQEAHMVENLASSMKLLQAQNTELAKLCGTHEERIRNLTSANAELIRKNAALETRMMANEHNNTARLQNSHLPPLSYTPLVPLHDLGTNRPIRHFPKHEKDIKIMSPAEVIQVLQALKIKTVGMSQAEKKQELRAQTGLPRKSIIRAEGSGT</sequence>
<proteinExistence type="predicted"/>
<evidence type="ECO:0000256" key="1">
    <source>
        <dbReference type="SAM" id="MobiDB-lite"/>
    </source>
</evidence>